<dbReference type="Gene3D" id="2.40.30.170">
    <property type="match status" value="2"/>
</dbReference>
<dbReference type="Gene3D" id="1.10.287.470">
    <property type="entry name" value="Helix hairpin bin"/>
    <property type="match status" value="1"/>
</dbReference>
<evidence type="ECO:0000313" key="7">
    <source>
        <dbReference type="Proteomes" id="UP000602260"/>
    </source>
</evidence>
<evidence type="ECO:0000256" key="1">
    <source>
        <dbReference type="ARBA" id="ARBA00004196"/>
    </source>
</evidence>
<dbReference type="PANTHER" id="PTHR32347">
    <property type="entry name" value="EFFLUX SYSTEM COMPONENT YKNX-RELATED"/>
    <property type="match status" value="1"/>
</dbReference>
<feature type="coiled-coil region" evidence="3">
    <location>
        <begin position="128"/>
        <end position="162"/>
    </location>
</feature>
<evidence type="ECO:0000256" key="5">
    <source>
        <dbReference type="SAM" id="Phobius"/>
    </source>
</evidence>
<keyword evidence="5" id="KW-0472">Membrane</keyword>
<feature type="region of interest" description="Disordered" evidence="4">
    <location>
        <begin position="502"/>
        <end position="526"/>
    </location>
</feature>
<dbReference type="RefSeq" id="WP_186877400.1">
    <property type="nucleotide sequence ID" value="NZ_JACOPN010000001.1"/>
</dbReference>
<dbReference type="InterPro" id="IPR050465">
    <property type="entry name" value="UPF0194_transport"/>
</dbReference>
<feature type="compositionally biased region" description="Basic and acidic residues" evidence="4">
    <location>
        <begin position="516"/>
        <end position="526"/>
    </location>
</feature>
<organism evidence="6 7">
    <name type="scientific">Flintibacter faecis</name>
    <dbReference type="NCBI Taxonomy" id="2763047"/>
    <lineage>
        <taxon>Bacteria</taxon>
        <taxon>Bacillati</taxon>
        <taxon>Bacillota</taxon>
        <taxon>Clostridia</taxon>
        <taxon>Eubacteriales</taxon>
        <taxon>Flintibacter</taxon>
    </lineage>
</organism>
<feature type="region of interest" description="Disordered" evidence="4">
    <location>
        <begin position="1"/>
        <end position="30"/>
    </location>
</feature>
<comment type="caution">
    <text evidence="6">The sequence shown here is derived from an EMBL/GenBank/DDBJ whole genome shotgun (WGS) entry which is preliminary data.</text>
</comment>
<reference evidence="6" key="1">
    <citation type="submission" date="2020-08" db="EMBL/GenBank/DDBJ databases">
        <title>Genome public.</title>
        <authorList>
            <person name="Liu C."/>
            <person name="Sun Q."/>
        </authorList>
    </citation>
    <scope>NUCLEOTIDE SEQUENCE</scope>
    <source>
        <strain evidence="6">BX5</strain>
    </source>
</reference>
<keyword evidence="2 3" id="KW-0175">Coiled coil</keyword>
<evidence type="ECO:0000256" key="4">
    <source>
        <dbReference type="SAM" id="MobiDB-lite"/>
    </source>
</evidence>
<evidence type="ECO:0000256" key="3">
    <source>
        <dbReference type="SAM" id="Coils"/>
    </source>
</evidence>
<comment type="subcellular location">
    <subcellularLocation>
        <location evidence="1">Cell envelope</location>
    </subcellularLocation>
</comment>
<dbReference type="GO" id="GO:0030313">
    <property type="term" value="C:cell envelope"/>
    <property type="evidence" value="ECO:0007669"/>
    <property type="project" value="UniProtKB-SubCell"/>
</dbReference>
<keyword evidence="7" id="KW-1185">Reference proteome</keyword>
<proteinExistence type="predicted"/>
<gene>
    <name evidence="6" type="ORF">H8S55_00755</name>
</gene>
<keyword evidence="5" id="KW-1133">Transmembrane helix</keyword>
<dbReference type="PANTHER" id="PTHR32347:SF23">
    <property type="entry name" value="BLL5650 PROTEIN"/>
    <property type="match status" value="1"/>
</dbReference>
<dbReference type="Proteomes" id="UP000602260">
    <property type="component" value="Unassembled WGS sequence"/>
</dbReference>
<dbReference type="EMBL" id="JACOPN010000001">
    <property type="protein sequence ID" value="MBC5715872.1"/>
    <property type="molecule type" value="Genomic_DNA"/>
</dbReference>
<dbReference type="Gene3D" id="2.40.50.100">
    <property type="match status" value="1"/>
</dbReference>
<name>A0A8J6J2P1_9FIRM</name>
<dbReference type="AlphaFoldDB" id="A0A8J6J2P1"/>
<feature type="coiled-coil region" evidence="3">
    <location>
        <begin position="325"/>
        <end position="359"/>
    </location>
</feature>
<accession>A0A8J6J2P1</accession>
<sequence>MAEMTTVQPQAPAPAPAPAQGKPPLKKKGAQKKKMAKRLIALAVAAAVCLGGGFALHRFLNSGSGDLGEIYAQPASIGSIQSTVSGSGTAKAKESAAITLTQSGTVQEVLVAGGDTVTAGQPLYTIYSQAAEDEVNNARKALTDLQKDMADLQKDVSNLTVRAPFSGKLMDVKDFQTDQDVSKGTPVATIVNDKKLKLTLYFSYAYENSVKKGQAVTVSVPAVMGDFSGYVDDIHKVSYISPEGAVHFEAVIAFDNPGTLTAGMDAAAVLTAADGSKIYPYQNGKTEYYESRTIECKANGPVTAIGNLRNYANVSAGEAILTLGSSTLDTDIRAKQEQLDQAQKKLDEAVKALANFHATAPIDGTVTSCSLVEGQDVKSGDTVIIISNNTTMLVTITVDDRNISYIKPGSYVDLTWNDATYQGLVTSIDMSKAESGQGMTNYPVVLTVDNPDGSLIDGAYLQYSFVTSQSDNCILVPTSAVKYVSDLDGNRQSVVFVQRDERPDDVPELDLPDPMPGEKREYPSEKDGYYPVIVSTGLSDAQNVEITSGLEDGDTVFVNYTVTESGSSW</sequence>
<evidence type="ECO:0000313" key="6">
    <source>
        <dbReference type="EMBL" id="MBC5715872.1"/>
    </source>
</evidence>
<evidence type="ECO:0000256" key="2">
    <source>
        <dbReference type="ARBA" id="ARBA00023054"/>
    </source>
</evidence>
<feature type="transmembrane region" description="Helical" evidence="5">
    <location>
        <begin position="39"/>
        <end position="60"/>
    </location>
</feature>
<protein>
    <submittedName>
        <fullName evidence="6">HlyD family efflux transporter periplasmic adaptor subunit</fullName>
    </submittedName>
</protein>
<dbReference type="SUPFAM" id="SSF111369">
    <property type="entry name" value="HlyD-like secretion proteins"/>
    <property type="match status" value="2"/>
</dbReference>
<dbReference type="Gene3D" id="2.40.420.20">
    <property type="match status" value="1"/>
</dbReference>
<keyword evidence="5" id="KW-0812">Transmembrane</keyword>